<dbReference type="Pfam" id="PF11976">
    <property type="entry name" value="Rad60-SLD"/>
    <property type="match status" value="1"/>
</dbReference>
<organism evidence="3 4">
    <name type="scientific">Buddleja alternifolia</name>
    <dbReference type="NCBI Taxonomy" id="168488"/>
    <lineage>
        <taxon>Eukaryota</taxon>
        <taxon>Viridiplantae</taxon>
        <taxon>Streptophyta</taxon>
        <taxon>Embryophyta</taxon>
        <taxon>Tracheophyta</taxon>
        <taxon>Spermatophyta</taxon>
        <taxon>Magnoliopsida</taxon>
        <taxon>eudicotyledons</taxon>
        <taxon>Gunneridae</taxon>
        <taxon>Pentapetalae</taxon>
        <taxon>asterids</taxon>
        <taxon>lamiids</taxon>
        <taxon>Lamiales</taxon>
        <taxon>Scrophulariaceae</taxon>
        <taxon>Buddlejeae</taxon>
        <taxon>Buddleja</taxon>
    </lineage>
</organism>
<dbReference type="EMBL" id="WHWC01000006">
    <property type="protein sequence ID" value="KAG8380656.1"/>
    <property type="molecule type" value="Genomic_DNA"/>
</dbReference>
<dbReference type="InterPro" id="IPR022617">
    <property type="entry name" value="Rad60/SUMO-like_dom"/>
</dbReference>
<keyword evidence="4" id="KW-1185">Reference proteome</keyword>
<reference evidence="3" key="1">
    <citation type="submission" date="2019-10" db="EMBL/GenBank/DDBJ databases">
        <authorList>
            <person name="Zhang R."/>
            <person name="Pan Y."/>
            <person name="Wang J."/>
            <person name="Ma R."/>
            <person name="Yu S."/>
        </authorList>
    </citation>
    <scope>NUCLEOTIDE SEQUENCE</scope>
    <source>
        <strain evidence="3">LA-IB0</strain>
        <tissue evidence="3">Leaf</tissue>
    </source>
</reference>
<comment type="caution">
    <text evidence="3">The sequence shown here is derived from an EMBL/GenBank/DDBJ whole genome shotgun (WGS) entry which is preliminary data.</text>
</comment>
<evidence type="ECO:0000259" key="2">
    <source>
        <dbReference type="PROSITE" id="PS50053"/>
    </source>
</evidence>
<name>A0AAV6XJH8_9LAMI</name>
<sequence>MEGGATSSRKRQLDQQIRPKDGGQEYYRVMSDTKLQKLFTLYCKDKDLDYSALVFLYNGRKIKTTKTPEELGMEDGDCIDAMANQNGGGYSCMPI</sequence>
<dbReference type="PROSITE" id="PS50053">
    <property type="entry name" value="UBIQUITIN_2"/>
    <property type="match status" value="1"/>
</dbReference>
<evidence type="ECO:0000313" key="3">
    <source>
        <dbReference type="EMBL" id="KAG8380656.1"/>
    </source>
</evidence>
<feature type="region of interest" description="Disordered" evidence="1">
    <location>
        <begin position="1"/>
        <end position="23"/>
    </location>
</feature>
<dbReference type="InterPro" id="IPR029071">
    <property type="entry name" value="Ubiquitin-like_domsf"/>
</dbReference>
<dbReference type="Gene3D" id="3.10.20.90">
    <property type="entry name" value="Phosphatidylinositol 3-kinase Catalytic Subunit, Chain A, domain 1"/>
    <property type="match status" value="1"/>
</dbReference>
<feature type="domain" description="Ubiquitin-like" evidence="2">
    <location>
        <begin position="55"/>
        <end position="88"/>
    </location>
</feature>
<evidence type="ECO:0000313" key="4">
    <source>
        <dbReference type="Proteomes" id="UP000826271"/>
    </source>
</evidence>
<dbReference type="PANTHER" id="PTHR10562">
    <property type="entry name" value="SMALL UBIQUITIN-RELATED MODIFIER"/>
    <property type="match status" value="1"/>
</dbReference>
<feature type="compositionally biased region" description="Basic and acidic residues" evidence="1">
    <location>
        <begin position="11"/>
        <end position="23"/>
    </location>
</feature>
<dbReference type="SUPFAM" id="SSF54236">
    <property type="entry name" value="Ubiquitin-like"/>
    <property type="match status" value="1"/>
</dbReference>
<dbReference type="AlphaFoldDB" id="A0AAV6XJH8"/>
<dbReference type="Proteomes" id="UP000826271">
    <property type="component" value="Unassembled WGS sequence"/>
</dbReference>
<evidence type="ECO:0000256" key="1">
    <source>
        <dbReference type="SAM" id="MobiDB-lite"/>
    </source>
</evidence>
<gene>
    <name evidence="3" type="ORF">BUALT_Bualt06G0038600</name>
</gene>
<proteinExistence type="predicted"/>
<dbReference type="InterPro" id="IPR000626">
    <property type="entry name" value="Ubiquitin-like_dom"/>
</dbReference>
<protein>
    <recommendedName>
        <fullName evidence="2">Ubiquitin-like domain-containing protein</fullName>
    </recommendedName>
</protein>
<accession>A0AAV6XJH8</accession>
<dbReference type="CDD" id="cd01763">
    <property type="entry name" value="Ubl_SUMO_like"/>
    <property type="match status" value="1"/>
</dbReference>